<protein>
    <submittedName>
        <fullName evidence="2">Uncharacterized protein</fullName>
    </submittedName>
</protein>
<dbReference type="AlphaFoldDB" id="A0A7S0LTY5"/>
<sequence>MVLDSLALYDSLIGSNQCNIYRLAFMMQCGSPRLNCKALGYAGFTAVLQITMVIYVFIYTAQQINGQDSGNDGSEAVWFNSNAPLAVLLFIFSVIIVYKGPVCGVQLLHENRFWTKSGEVSNSPVCLFYRVIDLISNAVVPVALLFVGFMLICTSETLMDAVLNSVVVLFIPEIDDQMPALIGIPVDDVAMKHVTSAIFPELCGYVLHRKKALAHPGNHSAPPATASSRLHDVLLAGSRIGEAIPRQLRRGQDEIAVDISPVGYLTAQCLFRRLDAVRRPQTSDIVWLRLWPMDGGAPLVFGSHARFGDFVHLQKPVVSKESEPTFWPQPVHASLTDDPTAQSFERLTLEGALIVTDIGASAVITRLRVCHAASGPQMIEGINYYKLFECDGSAERLLSEHASVATGRVAAGRLL</sequence>
<name>A0A7S0LTY5_9EUKA</name>
<accession>A0A7S0LTY5</accession>
<gene>
    <name evidence="2" type="ORF">CPEL01642_LOCUS24020</name>
</gene>
<feature type="transmembrane region" description="Helical" evidence="1">
    <location>
        <begin position="38"/>
        <end position="58"/>
    </location>
</feature>
<reference evidence="2" key="1">
    <citation type="submission" date="2021-01" db="EMBL/GenBank/DDBJ databases">
        <authorList>
            <person name="Corre E."/>
            <person name="Pelletier E."/>
            <person name="Niang G."/>
            <person name="Scheremetjew M."/>
            <person name="Finn R."/>
            <person name="Kale V."/>
            <person name="Holt S."/>
            <person name="Cochrane G."/>
            <person name="Meng A."/>
            <person name="Brown T."/>
            <person name="Cohen L."/>
        </authorList>
    </citation>
    <scope>NUCLEOTIDE SEQUENCE</scope>
    <source>
        <strain evidence="2">PLY182g</strain>
    </source>
</reference>
<keyword evidence="1" id="KW-0812">Transmembrane</keyword>
<evidence type="ECO:0000256" key="1">
    <source>
        <dbReference type="SAM" id="Phobius"/>
    </source>
</evidence>
<organism evidence="2">
    <name type="scientific">Coccolithus braarudii</name>
    <dbReference type="NCBI Taxonomy" id="221442"/>
    <lineage>
        <taxon>Eukaryota</taxon>
        <taxon>Haptista</taxon>
        <taxon>Haptophyta</taxon>
        <taxon>Prymnesiophyceae</taxon>
        <taxon>Coccolithales</taxon>
        <taxon>Coccolithaceae</taxon>
        <taxon>Coccolithus</taxon>
    </lineage>
</organism>
<dbReference type="EMBL" id="HBEY01049967">
    <property type="protein sequence ID" value="CAD8620637.1"/>
    <property type="molecule type" value="Transcribed_RNA"/>
</dbReference>
<keyword evidence="1" id="KW-1133">Transmembrane helix</keyword>
<feature type="transmembrane region" description="Helical" evidence="1">
    <location>
        <begin position="78"/>
        <end position="98"/>
    </location>
</feature>
<proteinExistence type="predicted"/>
<keyword evidence="1" id="KW-0472">Membrane</keyword>
<evidence type="ECO:0000313" key="2">
    <source>
        <dbReference type="EMBL" id="CAD8620637.1"/>
    </source>
</evidence>
<feature type="transmembrane region" description="Helical" evidence="1">
    <location>
        <begin position="131"/>
        <end position="152"/>
    </location>
</feature>